<dbReference type="RefSeq" id="WP_012941178.1">
    <property type="nucleotide sequence ID" value="NC_013741.1"/>
</dbReference>
<dbReference type="STRING" id="572546.Arcpr_1799"/>
<sequence length="49" mass="5567">MSYSDVVLLLTVPTMIGLVVMAIYGFWDVITGKEYYVDEEILGHEVVEE</sequence>
<gene>
    <name evidence="2" type="ordered locus">Arcpr_1799</name>
</gene>
<evidence type="ECO:0000256" key="1">
    <source>
        <dbReference type="SAM" id="Phobius"/>
    </source>
</evidence>
<protein>
    <submittedName>
        <fullName evidence="2">Uncharacterized protein</fullName>
    </submittedName>
</protein>
<dbReference type="OrthoDB" id="84808at2157"/>
<dbReference type="AlphaFoldDB" id="D2RFE9"/>
<proteinExistence type="predicted"/>
<feature type="transmembrane region" description="Helical" evidence="1">
    <location>
        <begin position="6"/>
        <end position="27"/>
    </location>
</feature>
<keyword evidence="3" id="KW-1185">Reference proteome</keyword>
<dbReference type="eggNOG" id="arCOG07169">
    <property type="taxonomic scope" value="Archaea"/>
</dbReference>
<name>D2RFE9_ARCPA</name>
<dbReference type="Proteomes" id="UP000001901">
    <property type="component" value="Chromosome"/>
</dbReference>
<keyword evidence="1" id="KW-1133">Transmembrane helix</keyword>
<dbReference type="KEGG" id="apo:Arcpr_1799"/>
<evidence type="ECO:0000313" key="2">
    <source>
        <dbReference type="EMBL" id="ADB58843.1"/>
    </source>
</evidence>
<organism evidence="2 3">
    <name type="scientific">Archaeoglobus profundus (strain DSM 5631 / JCM 9629 / NBRC 100127 / Av18)</name>
    <dbReference type="NCBI Taxonomy" id="572546"/>
    <lineage>
        <taxon>Archaea</taxon>
        <taxon>Methanobacteriati</taxon>
        <taxon>Methanobacteriota</taxon>
        <taxon>Archaeoglobi</taxon>
        <taxon>Archaeoglobales</taxon>
        <taxon>Archaeoglobaceae</taxon>
        <taxon>Archaeoglobus</taxon>
    </lineage>
</organism>
<keyword evidence="1" id="KW-0472">Membrane</keyword>
<reference evidence="2 3" key="1">
    <citation type="journal article" date="2010" name="Stand. Genomic Sci.">
        <title>Complete genome sequence of Archaeoglobus profundus type strain (AV18).</title>
        <authorList>
            <person name="von Jan M."/>
            <person name="Lapidus A."/>
            <person name="Del Rio T.G."/>
            <person name="Copeland A."/>
            <person name="Tice H."/>
            <person name="Cheng J.F."/>
            <person name="Lucas S."/>
            <person name="Chen F."/>
            <person name="Nolan M."/>
            <person name="Goodwin L."/>
            <person name="Han C."/>
            <person name="Pitluck S."/>
            <person name="Liolios K."/>
            <person name="Ivanova N."/>
            <person name="Mavromatis K."/>
            <person name="Ovchinnikova G."/>
            <person name="Chertkov O."/>
            <person name="Pati A."/>
            <person name="Chen A."/>
            <person name="Palaniappan K."/>
            <person name="Land M."/>
            <person name="Hauser L."/>
            <person name="Chang Y.J."/>
            <person name="Jeffries C.D."/>
            <person name="Saunders E."/>
            <person name="Brettin T."/>
            <person name="Detter J.C."/>
            <person name="Chain P."/>
            <person name="Eichinger K."/>
            <person name="Huber H."/>
            <person name="Spring S."/>
            <person name="Rohde M."/>
            <person name="Goker M."/>
            <person name="Wirth R."/>
            <person name="Woyke T."/>
            <person name="Bristow J."/>
            <person name="Eisen J.A."/>
            <person name="Markowitz V."/>
            <person name="Hugenholtz P."/>
            <person name="Kyrpides N.C."/>
            <person name="Klenk H.P."/>
        </authorList>
    </citation>
    <scope>NUCLEOTIDE SEQUENCE [LARGE SCALE GENOMIC DNA]</scope>
    <source>
        <strain evidence="3">DSM 5631 / JCM 9629 / NBRC 100127 / Av18</strain>
    </source>
</reference>
<accession>D2RFE9</accession>
<evidence type="ECO:0000313" key="3">
    <source>
        <dbReference type="Proteomes" id="UP000001901"/>
    </source>
</evidence>
<dbReference type="GeneID" id="58788627"/>
<keyword evidence="1" id="KW-0812">Transmembrane</keyword>
<dbReference type="HOGENOM" id="CLU_3130651_0_0_2"/>
<dbReference type="EMBL" id="CP001857">
    <property type="protein sequence ID" value="ADB58843.1"/>
    <property type="molecule type" value="Genomic_DNA"/>
</dbReference>
<dbReference type="PaxDb" id="572546-Arcpr_1799"/>